<keyword evidence="2 14" id="KW-0645">Protease</keyword>
<dbReference type="PANTHER" id="PTHR10120">
    <property type="entry name" value="CAAX PRENYL PROTEASE 1"/>
    <property type="match status" value="1"/>
</dbReference>
<keyword evidence="7 13" id="KW-0862">Zinc</keyword>
<keyword evidence="3 14" id="KW-0812">Transmembrane</keyword>
<evidence type="ECO:0000256" key="1">
    <source>
        <dbReference type="ARBA" id="ARBA00004477"/>
    </source>
</evidence>
<evidence type="ECO:0000256" key="8">
    <source>
        <dbReference type="ARBA" id="ARBA00022989"/>
    </source>
</evidence>
<feature type="domain" description="Peptidase M48" evidence="16">
    <location>
        <begin position="271"/>
        <end position="476"/>
    </location>
</feature>
<dbReference type="Pfam" id="PF01435">
    <property type="entry name" value="Peptidase_M48"/>
    <property type="match status" value="1"/>
</dbReference>
<dbReference type="Pfam" id="PF16491">
    <property type="entry name" value="Peptidase_M48_N"/>
    <property type="match status" value="1"/>
</dbReference>
<proteinExistence type="inferred from homology"/>
<evidence type="ECO:0000256" key="11">
    <source>
        <dbReference type="ARBA" id="ARBA00044456"/>
    </source>
</evidence>
<reference evidence="18" key="1">
    <citation type="submission" date="2021-01" db="EMBL/GenBank/DDBJ databases">
        <authorList>
            <person name="Corre E."/>
            <person name="Pelletier E."/>
            <person name="Niang G."/>
            <person name="Scheremetjew M."/>
            <person name="Finn R."/>
            <person name="Kale V."/>
            <person name="Holt S."/>
            <person name="Cochrane G."/>
            <person name="Meng A."/>
            <person name="Brown T."/>
            <person name="Cohen L."/>
        </authorList>
    </citation>
    <scope>NUCLEOTIDE SEQUENCE</scope>
    <source>
        <strain evidence="18">CCMP2877</strain>
    </source>
</reference>
<dbReference type="FunFam" id="3.30.2010.10:FF:000002">
    <property type="entry name" value="CAAX prenyl protease"/>
    <property type="match status" value="1"/>
</dbReference>
<feature type="binding site" evidence="13">
    <location>
        <position position="345"/>
    </location>
    <ligand>
        <name>Zn(2+)</name>
        <dbReference type="ChEBI" id="CHEBI:29105"/>
        <note>catalytic</note>
    </ligand>
</feature>
<dbReference type="GO" id="GO:0071586">
    <property type="term" value="P:CAAX-box protein processing"/>
    <property type="evidence" value="ECO:0007669"/>
    <property type="project" value="UniProtKB-UniRule"/>
</dbReference>
<evidence type="ECO:0000256" key="15">
    <source>
        <dbReference type="SAM" id="MobiDB-lite"/>
    </source>
</evidence>
<feature type="binding site" evidence="13">
    <location>
        <position position="420"/>
    </location>
    <ligand>
        <name>Zn(2+)</name>
        <dbReference type="ChEBI" id="CHEBI:29105"/>
        <note>catalytic</note>
    </ligand>
</feature>
<keyword evidence="4 13" id="KW-0479">Metal-binding</keyword>
<protein>
    <recommendedName>
        <fullName evidence="14">CAAX prenyl protease</fullName>
        <ecNumber evidence="14">3.4.24.84</ecNumber>
    </recommendedName>
</protein>
<dbReference type="InterPro" id="IPR032456">
    <property type="entry name" value="Peptidase_M48_N"/>
</dbReference>
<dbReference type="EMBL" id="HBGJ01024097">
    <property type="protein sequence ID" value="CAD9257020.1"/>
    <property type="molecule type" value="Transcribed_RNA"/>
</dbReference>
<evidence type="ECO:0000256" key="14">
    <source>
        <dbReference type="RuleBase" id="RU366005"/>
    </source>
</evidence>
<comment type="catalytic activity">
    <reaction evidence="11 14">
        <text>Hydrolyzes the peptide bond -P2-(S-farnesyl or geranylgeranyl)C-P1'-P2'-P3'-COOH where P1' and P2' are amino acids with aliphatic side chains and P3' is any C-terminal residue.</text>
        <dbReference type="EC" id="3.4.24.84"/>
    </reaction>
</comment>
<feature type="active site" evidence="12">
    <location>
        <position position="342"/>
    </location>
</feature>
<gene>
    <name evidence="18" type="ORF">PPAR1163_LOCUS15390</name>
    <name evidence="19" type="ORF">PPAR1163_LOCUS15391</name>
</gene>
<keyword evidence="8 14" id="KW-1133">Transmembrane helix</keyword>
<feature type="transmembrane region" description="Helical" evidence="14">
    <location>
        <begin position="390"/>
        <end position="412"/>
    </location>
</feature>
<feature type="domain" description="CAAX prenyl protease 1 N-terminal" evidence="17">
    <location>
        <begin position="86"/>
        <end position="265"/>
    </location>
</feature>
<comment type="similarity">
    <text evidence="14">Belongs to the peptidase M48A family.</text>
</comment>
<feature type="transmembrane region" description="Helical" evidence="14">
    <location>
        <begin position="240"/>
        <end position="264"/>
    </location>
</feature>
<dbReference type="GO" id="GO:0005789">
    <property type="term" value="C:endoplasmic reticulum membrane"/>
    <property type="evidence" value="ECO:0007669"/>
    <property type="project" value="UniProtKB-SubCell"/>
</dbReference>
<name>A0A6U4GP64_9STRA</name>
<evidence type="ECO:0000256" key="10">
    <source>
        <dbReference type="ARBA" id="ARBA00023136"/>
    </source>
</evidence>
<dbReference type="InterPro" id="IPR027057">
    <property type="entry name" value="CAXX_Prtase_1"/>
</dbReference>
<evidence type="ECO:0000256" key="6">
    <source>
        <dbReference type="ARBA" id="ARBA00022824"/>
    </source>
</evidence>
<evidence type="ECO:0000256" key="5">
    <source>
        <dbReference type="ARBA" id="ARBA00022801"/>
    </source>
</evidence>
<evidence type="ECO:0000256" key="13">
    <source>
        <dbReference type="PIRSR" id="PIRSR627057-2"/>
    </source>
</evidence>
<dbReference type="EC" id="3.4.24.84" evidence="14"/>
<evidence type="ECO:0000259" key="16">
    <source>
        <dbReference type="Pfam" id="PF01435"/>
    </source>
</evidence>
<dbReference type="GO" id="GO:0004222">
    <property type="term" value="F:metalloendopeptidase activity"/>
    <property type="evidence" value="ECO:0007669"/>
    <property type="project" value="UniProtKB-UniRule"/>
</dbReference>
<organism evidence="18">
    <name type="scientific">Phaeomonas parva</name>
    <dbReference type="NCBI Taxonomy" id="124430"/>
    <lineage>
        <taxon>Eukaryota</taxon>
        <taxon>Sar</taxon>
        <taxon>Stramenopiles</taxon>
        <taxon>Ochrophyta</taxon>
        <taxon>Pinguiophyceae</taxon>
        <taxon>Pinguiochrysidales</taxon>
        <taxon>Pinguiochrysidaceae</taxon>
        <taxon>Phaeomonas</taxon>
    </lineage>
</organism>
<evidence type="ECO:0000256" key="9">
    <source>
        <dbReference type="ARBA" id="ARBA00023049"/>
    </source>
</evidence>
<dbReference type="AlphaFoldDB" id="A0A6U4GP64"/>
<evidence type="ECO:0000313" key="18">
    <source>
        <dbReference type="EMBL" id="CAD9257019.1"/>
    </source>
</evidence>
<evidence type="ECO:0000259" key="17">
    <source>
        <dbReference type="Pfam" id="PF16491"/>
    </source>
</evidence>
<accession>A0A6U4GP64</accession>
<dbReference type="InterPro" id="IPR001915">
    <property type="entry name" value="Peptidase_M48"/>
</dbReference>
<evidence type="ECO:0000256" key="4">
    <source>
        <dbReference type="ARBA" id="ARBA00022723"/>
    </source>
</evidence>
<evidence type="ECO:0000313" key="19">
    <source>
        <dbReference type="EMBL" id="CAD9257020.1"/>
    </source>
</evidence>
<dbReference type="CDD" id="cd07343">
    <property type="entry name" value="M48A_Zmpste24p_like"/>
    <property type="match status" value="1"/>
</dbReference>
<comment type="subcellular location">
    <subcellularLocation>
        <location evidence="1 14">Endoplasmic reticulum membrane</location>
        <topology evidence="1 14">Multi-pass membrane protein</topology>
    </subcellularLocation>
</comment>
<keyword evidence="10 14" id="KW-0472">Membrane</keyword>
<feature type="binding site" evidence="13">
    <location>
        <position position="341"/>
    </location>
    <ligand>
        <name>Zn(2+)</name>
        <dbReference type="ChEBI" id="CHEBI:29105"/>
        <note>catalytic</note>
    </ligand>
</feature>
<feature type="transmembrane region" description="Helical" evidence="14">
    <location>
        <begin position="209"/>
        <end position="228"/>
    </location>
</feature>
<feature type="transmembrane region" description="Helical" evidence="14">
    <location>
        <begin position="351"/>
        <end position="370"/>
    </location>
</feature>
<feature type="region of interest" description="Disordered" evidence="15">
    <location>
        <begin position="54"/>
        <end position="89"/>
    </location>
</feature>
<sequence>MAEVAAAIEEDEATKAAKTTFAENAADVQYLSWNDLQSQAALLGVKSPSRKRADLEDAVRSHLSQSTTESDDGTDVGQGEAPSDDSPDALIDKLRSKSEKTFHYNAEHMQYQIMYSLWNRFLETAELLLGLSPFAWDMSKSLLAGLGFEDVSSWPILQAIVYLQGLRLVQSVIDLPWSAYSTFHIEAKHGFNKTTVETFVMDFIKDTGLTLTLGSVVLAGMLAVMSWANVEGRGHLFFLYIWAFIFAVTLFFMFIAPTVIMPLFNEFTPLEKSSLLDRIEDVAAQPEIQFPVKKVFVVDGSRRSGHSNAFFFGFFKNKRVVLYDTLLSQVSENEIVAVLCHEFGHWRHGHVLQNFVVSQTFLLTTFFFYASFREDEAIYASFGFKDQNLVIGLFLFLTTVWAPVSTAFGYILTLDSRRKEFEADRFAVRTGHGDDLQRGLLKISLENLGNLDPDWIYSAFNHTHPPLVQRLRAISQYSAELQKKTL</sequence>
<evidence type="ECO:0000256" key="12">
    <source>
        <dbReference type="PIRSR" id="PIRSR627057-1"/>
    </source>
</evidence>
<keyword evidence="9 14" id="KW-0482">Metalloprotease</keyword>
<evidence type="ECO:0000256" key="3">
    <source>
        <dbReference type="ARBA" id="ARBA00022692"/>
    </source>
</evidence>
<dbReference type="GO" id="GO:0046872">
    <property type="term" value="F:metal ion binding"/>
    <property type="evidence" value="ECO:0007669"/>
    <property type="project" value="UniProtKB-UniRule"/>
</dbReference>
<comment type="cofactor">
    <cofactor evidence="13 14">
        <name>Zn(2+)</name>
        <dbReference type="ChEBI" id="CHEBI:29105"/>
    </cofactor>
    <text evidence="13 14">Binds 1 zinc ion per subunit.</text>
</comment>
<keyword evidence="5 14" id="KW-0378">Hydrolase</keyword>
<feature type="active site" description="Proton donor" evidence="12">
    <location>
        <position position="424"/>
    </location>
</feature>
<comment type="function">
    <text evidence="14">Proteolytically removes the C-terminal three residues of farnesylated proteins.</text>
</comment>
<comment type="caution">
    <text evidence="14">Lacks conserved residue(s) required for the propagation of feature annotation.</text>
</comment>
<dbReference type="EMBL" id="HBGJ01024096">
    <property type="protein sequence ID" value="CAD9257019.1"/>
    <property type="molecule type" value="Transcribed_RNA"/>
</dbReference>
<dbReference type="Gene3D" id="3.30.2010.10">
    <property type="entry name" value="Metalloproteases ('zincins'), catalytic domain"/>
    <property type="match status" value="1"/>
</dbReference>
<keyword evidence="6 14" id="KW-0256">Endoplasmic reticulum</keyword>
<evidence type="ECO:0000256" key="7">
    <source>
        <dbReference type="ARBA" id="ARBA00022833"/>
    </source>
</evidence>
<evidence type="ECO:0000256" key="2">
    <source>
        <dbReference type="ARBA" id="ARBA00022670"/>
    </source>
</evidence>